<organism evidence="1 2">
    <name type="scientific">Pseudomonas frederiksbergensis</name>
    <dbReference type="NCBI Taxonomy" id="104087"/>
    <lineage>
        <taxon>Bacteria</taxon>
        <taxon>Pseudomonadati</taxon>
        <taxon>Pseudomonadota</taxon>
        <taxon>Gammaproteobacteria</taxon>
        <taxon>Pseudomonadales</taxon>
        <taxon>Pseudomonadaceae</taxon>
        <taxon>Pseudomonas</taxon>
    </lineage>
</organism>
<dbReference type="OrthoDB" id="9777067at2"/>
<comment type="caution">
    <text evidence="1">The sequence shown here is derived from an EMBL/GenBank/DDBJ whole genome shotgun (WGS) entry which is preliminary data.</text>
</comment>
<evidence type="ECO:0000313" key="2">
    <source>
        <dbReference type="Proteomes" id="UP000285349"/>
    </source>
</evidence>
<sequence>MSSESEDFNALAAAISVSGVTEIKASPNRVLLTSNAISYAFSETDIIITTVAKIDTLQSRKRLTLRMKKNIQPGVYSVGTPESPVQRITYTEYADLNGLEDVIDYAAINGLVTIQAATSDQLYRGDYKFTGRNSGQPDLDIEGTFDIHLQVRPI</sequence>
<evidence type="ECO:0000313" key="1">
    <source>
        <dbReference type="EMBL" id="RON48625.1"/>
    </source>
</evidence>
<reference evidence="1 2" key="1">
    <citation type="submission" date="2016-10" db="EMBL/GenBank/DDBJ databases">
        <title>Comparative genome analysis of multiple Pseudomonas spp. focuses on biocontrol and plant growth promoting traits.</title>
        <authorList>
            <person name="Tao X.-Y."/>
            <person name="Taylor C.G."/>
        </authorList>
    </citation>
    <scope>NUCLEOTIDE SEQUENCE [LARGE SCALE GENOMIC DNA]</scope>
    <source>
        <strain evidence="1 2">37A10</strain>
    </source>
</reference>
<proteinExistence type="predicted"/>
<protein>
    <submittedName>
        <fullName evidence="1">Uncharacterized protein</fullName>
    </submittedName>
</protein>
<dbReference type="Proteomes" id="UP000285349">
    <property type="component" value="Unassembled WGS sequence"/>
</dbReference>
<dbReference type="AlphaFoldDB" id="A0A423K9M8"/>
<gene>
    <name evidence="1" type="ORF">BK666_09385</name>
</gene>
<accession>A0A423K9M8</accession>
<dbReference type="RefSeq" id="WP_123509390.1">
    <property type="nucleotide sequence ID" value="NZ_MOBQ01000011.1"/>
</dbReference>
<dbReference type="EMBL" id="MOBQ01000011">
    <property type="protein sequence ID" value="RON48625.1"/>
    <property type="molecule type" value="Genomic_DNA"/>
</dbReference>
<name>A0A423K9M8_9PSED</name>